<sequence>MRGIDVSFELVFLLLAGAAAGGFINGLAGFGTALMSLGIWLQVMPPWQAVSIVAAMSVASGLQSMWIIRRDLRGNTGRLARFLLPALVGIPLGSAALALISAMTLKLTIAGIMLLYGAFFTLRRSLPAIDRPTPVADATIGFLGGVLGGAASLSGVLPTMWCAMQPWTKIETSAVLRPYNVAILGGAVILFAGRGYYSWDTLNLMAIAFPATLASSQVGIAVFRRLTDDQFRRLLIWLLLASGVLLAVRELA</sequence>
<evidence type="ECO:0000256" key="3">
    <source>
        <dbReference type="ARBA" id="ARBA00022448"/>
    </source>
</evidence>
<dbReference type="InterPro" id="IPR052017">
    <property type="entry name" value="TSUP"/>
</dbReference>
<evidence type="ECO:0000313" key="10">
    <source>
        <dbReference type="Proteomes" id="UP001429580"/>
    </source>
</evidence>
<dbReference type="Pfam" id="PF01925">
    <property type="entry name" value="TauE"/>
    <property type="match status" value="1"/>
</dbReference>
<feature type="transmembrane region" description="Helical" evidence="8">
    <location>
        <begin position="107"/>
        <end position="126"/>
    </location>
</feature>
<dbReference type="EMBL" id="JAASQI010000009">
    <property type="protein sequence ID" value="NIJ59668.1"/>
    <property type="molecule type" value="Genomic_DNA"/>
</dbReference>
<keyword evidence="10" id="KW-1185">Reference proteome</keyword>
<keyword evidence="7 8" id="KW-0472">Membrane</keyword>
<evidence type="ECO:0000256" key="2">
    <source>
        <dbReference type="ARBA" id="ARBA00009142"/>
    </source>
</evidence>
<protein>
    <recommendedName>
        <fullName evidence="8">Probable membrane transporter protein</fullName>
    </recommendedName>
</protein>
<accession>A0ABX0V508</accession>
<dbReference type="PANTHER" id="PTHR30269">
    <property type="entry name" value="TRANSMEMBRANE PROTEIN YFCA"/>
    <property type="match status" value="1"/>
</dbReference>
<gene>
    <name evidence="9" type="ORF">FHS82_003526</name>
</gene>
<feature type="transmembrane region" description="Helical" evidence="8">
    <location>
        <begin position="12"/>
        <end position="41"/>
    </location>
</feature>
<dbReference type="Proteomes" id="UP001429580">
    <property type="component" value="Unassembled WGS sequence"/>
</dbReference>
<evidence type="ECO:0000256" key="4">
    <source>
        <dbReference type="ARBA" id="ARBA00022475"/>
    </source>
</evidence>
<dbReference type="RefSeq" id="WP_208394310.1">
    <property type="nucleotide sequence ID" value="NZ_JAASQI010000009.1"/>
</dbReference>
<dbReference type="PANTHER" id="PTHR30269:SF37">
    <property type="entry name" value="MEMBRANE TRANSPORTER PROTEIN"/>
    <property type="match status" value="1"/>
</dbReference>
<evidence type="ECO:0000256" key="8">
    <source>
        <dbReference type="RuleBase" id="RU363041"/>
    </source>
</evidence>
<proteinExistence type="inferred from homology"/>
<keyword evidence="5 8" id="KW-0812">Transmembrane</keyword>
<name>A0ABX0V508_9HYPH</name>
<reference evidence="9 10" key="1">
    <citation type="submission" date="2020-03" db="EMBL/GenBank/DDBJ databases">
        <title>Genomic Encyclopedia of Type Strains, Phase IV (KMG-IV): sequencing the most valuable type-strain genomes for metagenomic binning, comparative biology and taxonomic classification.</title>
        <authorList>
            <person name="Goeker M."/>
        </authorList>
    </citation>
    <scope>NUCLEOTIDE SEQUENCE [LARGE SCALE GENOMIC DNA]</scope>
    <source>
        <strain evidence="9 10">DSM 103870</strain>
    </source>
</reference>
<evidence type="ECO:0000256" key="1">
    <source>
        <dbReference type="ARBA" id="ARBA00004651"/>
    </source>
</evidence>
<dbReference type="InterPro" id="IPR002781">
    <property type="entry name" value="TM_pro_TauE-like"/>
</dbReference>
<feature type="transmembrane region" description="Helical" evidence="8">
    <location>
        <begin position="138"/>
        <end position="159"/>
    </location>
</feature>
<feature type="transmembrane region" description="Helical" evidence="8">
    <location>
        <begin position="179"/>
        <end position="197"/>
    </location>
</feature>
<keyword evidence="3" id="KW-0813">Transport</keyword>
<evidence type="ECO:0000313" key="9">
    <source>
        <dbReference type="EMBL" id="NIJ59668.1"/>
    </source>
</evidence>
<feature type="transmembrane region" description="Helical" evidence="8">
    <location>
        <begin position="230"/>
        <end position="248"/>
    </location>
</feature>
<evidence type="ECO:0000256" key="5">
    <source>
        <dbReference type="ARBA" id="ARBA00022692"/>
    </source>
</evidence>
<comment type="similarity">
    <text evidence="2 8">Belongs to the 4-toluene sulfonate uptake permease (TSUP) (TC 2.A.102) family.</text>
</comment>
<organism evidence="9 10">
    <name type="scientific">Pseudochelatococcus lubricantis</name>
    <dbReference type="NCBI Taxonomy" id="1538102"/>
    <lineage>
        <taxon>Bacteria</taxon>
        <taxon>Pseudomonadati</taxon>
        <taxon>Pseudomonadota</taxon>
        <taxon>Alphaproteobacteria</taxon>
        <taxon>Hyphomicrobiales</taxon>
        <taxon>Chelatococcaceae</taxon>
        <taxon>Pseudochelatococcus</taxon>
    </lineage>
</organism>
<comment type="caution">
    <text evidence="9">The sequence shown here is derived from an EMBL/GenBank/DDBJ whole genome shotgun (WGS) entry which is preliminary data.</text>
</comment>
<feature type="transmembrane region" description="Helical" evidence="8">
    <location>
        <begin position="47"/>
        <end position="68"/>
    </location>
</feature>
<keyword evidence="4 8" id="KW-1003">Cell membrane</keyword>
<evidence type="ECO:0000256" key="6">
    <source>
        <dbReference type="ARBA" id="ARBA00022989"/>
    </source>
</evidence>
<evidence type="ECO:0000256" key="7">
    <source>
        <dbReference type="ARBA" id="ARBA00023136"/>
    </source>
</evidence>
<comment type="subcellular location">
    <subcellularLocation>
        <location evidence="1 8">Cell membrane</location>
        <topology evidence="1 8">Multi-pass membrane protein</topology>
    </subcellularLocation>
</comment>
<feature type="transmembrane region" description="Helical" evidence="8">
    <location>
        <begin position="80"/>
        <end position="101"/>
    </location>
</feature>
<keyword evidence="6 8" id="KW-1133">Transmembrane helix</keyword>